<keyword evidence="4 7" id="KW-0472">Membrane</keyword>
<name>A0A1Y2SFX2_9GAMM</name>
<dbReference type="Pfam" id="PF04347">
    <property type="entry name" value="FliO"/>
    <property type="match status" value="1"/>
</dbReference>
<gene>
    <name evidence="8" type="ORF">Xvie_01046</name>
</gene>
<evidence type="ECO:0000256" key="2">
    <source>
        <dbReference type="ARBA" id="ARBA00022692"/>
    </source>
</evidence>
<dbReference type="GO" id="GO:0009425">
    <property type="term" value="C:bacterial-type flagellum basal body"/>
    <property type="evidence" value="ECO:0007669"/>
    <property type="project" value="UniProtKB-SubCell"/>
</dbReference>
<evidence type="ECO:0000256" key="4">
    <source>
        <dbReference type="ARBA" id="ARBA00023136"/>
    </source>
</evidence>
<keyword evidence="5 7" id="KW-0975">Bacterial flagellum</keyword>
<evidence type="ECO:0000313" key="8">
    <source>
        <dbReference type="EMBL" id="OTA17653.1"/>
    </source>
</evidence>
<dbReference type="Proteomes" id="UP000194350">
    <property type="component" value="Unassembled WGS sequence"/>
</dbReference>
<dbReference type="InterPro" id="IPR022781">
    <property type="entry name" value="Flagellar_biosynth_FliO"/>
</dbReference>
<proteinExistence type="inferred from homology"/>
<evidence type="ECO:0000256" key="5">
    <source>
        <dbReference type="ARBA" id="ARBA00023143"/>
    </source>
</evidence>
<sequence>MMANQPSVHASFQHGAALDAAPVNTITSNTHVNNISVNSLLVNNPSENSASAKTISTSIVSKNTVSENTVLGNTVSANTIKQAGNSDPLPTSQTLMQISSALGGILLLIFFMTWIIRRLGFAPAKSKNHRLLNVKASCSLGPKERVVVVEVENNWLVLGVTSQQINMLHQMPAPSDNTEKETAIKSLPFGQILKNTLQRKSKNNKDDDEK</sequence>
<keyword evidence="8" id="KW-0969">Cilium</keyword>
<dbReference type="GO" id="GO:0005886">
    <property type="term" value="C:plasma membrane"/>
    <property type="evidence" value="ECO:0007669"/>
    <property type="project" value="UniProtKB-SubCell"/>
</dbReference>
<comment type="caution">
    <text evidence="8">The sequence shown here is derived from an EMBL/GenBank/DDBJ whole genome shotgun (WGS) entry which is preliminary data.</text>
</comment>
<dbReference type="GO" id="GO:0044781">
    <property type="term" value="P:bacterial-type flagellum organization"/>
    <property type="evidence" value="ECO:0007669"/>
    <property type="project" value="UniProtKB-UniRule"/>
</dbReference>
<evidence type="ECO:0000256" key="7">
    <source>
        <dbReference type="RuleBase" id="RU362064"/>
    </source>
</evidence>
<evidence type="ECO:0000256" key="6">
    <source>
        <dbReference type="ARBA" id="ARBA00037937"/>
    </source>
</evidence>
<protein>
    <recommendedName>
        <fullName evidence="7">Flagellar protein</fullName>
    </recommendedName>
</protein>
<reference evidence="8 9" key="1">
    <citation type="submission" date="2016-10" db="EMBL/GenBank/DDBJ databases">
        <title>Systematic genetic and metabolomic analysis of Xenorhabdus and Photorhabdus spp., highlights the requirements for a dual symbiotic and pathogenic life style.</title>
        <authorList>
            <person name="Tobias N.J."/>
            <person name="Wolff H."/>
            <person name="Djahanschiri B."/>
            <person name="Pidot S.J."/>
            <person name="Stinear T.P."/>
            <person name="Ebersberger I."/>
            <person name="Bode H.B."/>
        </authorList>
    </citation>
    <scope>NUCLEOTIDE SEQUENCE [LARGE SCALE GENOMIC DNA]</scope>
    <source>
        <strain evidence="8 9">DSM 22392</strain>
    </source>
</reference>
<dbReference type="EMBL" id="MUBJ01000003">
    <property type="protein sequence ID" value="OTA17653.1"/>
    <property type="molecule type" value="Genomic_DNA"/>
</dbReference>
<accession>A0A1Y2SFX2</accession>
<dbReference type="RefSeq" id="WP_422645952.1">
    <property type="nucleotide sequence ID" value="NZ_CAWNGD010000073.1"/>
</dbReference>
<dbReference type="STRING" id="351656.Xvie_01046"/>
<dbReference type="AlphaFoldDB" id="A0A1Y2SFX2"/>
<keyword evidence="8" id="KW-0282">Flagellum</keyword>
<dbReference type="NCBIfam" id="TIGR03500">
    <property type="entry name" value="FliO_TIGR"/>
    <property type="match status" value="1"/>
</dbReference>
<keyword evidence="8" id="KW-0966">Cell projection</keyword>
<dbReference type="InterPro" id="IPR052205">
    <property type="entry name" value="FliO/MopB"/>
</dbReference>
<feature type="transmembrane region" description="Helical" evidence="7">
    <location>
        <begin position="95"/>
        <end position="116"/>
    </location>
</feature>
<keyword evidence="1 7" id="KW-1003">Cell membrane</keyword>
<evidence type="ECO:0000256" key="3">
    <source>
        <dbReference type="ARBA" id="ARBA00022989"/>
    </source>
</evidence>
<keyword evidence="2 7" id="KW-0812">Transmembrane</keyword>
<keyword evidence="3 7" id="KW-1133">Transmembrane helix</keyword>
<evidence type="ECO:0000256" key="1">
    <source>
        <dbReference type="ARBA" id="ARBA00022475"/>
    </source>
</evidence>
<comment type="subcellular location">
    <subcellularLocation>
        <location evidence="7">Cell membrane</location>
    </subcellularLocation>
    <subcellularLocation>
        <location evidence="7">Bacterial flagellum basal body</location>
    </subcellularLocation>
</comment>
<keyword evidence="9" id="KW-1185">Reference proteome</keyword>
<evidence type="ECO:0000313" key="9">
    <source>
        <dbReference type="Proteomes" id="UP000194350"/>
    </source>
</evidence>
<organism evidence="8 9">
    <name type="scientific">Xenorhabdus vietnamensis</name>
    <dbReference type="NCBI Taxonomy" id="351656"/>
    <lineage>
        <taxon>Bacteria</taxon>
        <taxon>Pseudomonadati</taxon>
        <taxon>Pseudomonadota</taxon>
        <taxon>Gammaproteobacteria</taxon>
        <taxon>Enterobacterales</taxon>
        <taxon>Morganellaceae</taxon>
        <taxon>Xenorhabdus</taxon>
    </lineage>
</organism>
<dbReference type="PANTHER" id="PTHR38766:SF1">
    <property type="entry name" value="FLAGELLAR PROTEIN FLIO"/>
    <property type="match status" value="1"/>
</dbReference>
<comment type="similarity">
    <text evidence="6 7">Belongs to the FliO/MopB family.</text>
</comment>
<dbReference type="PANTHER" id="PTHR38766">
    <property type="entry name" value="FLAGELLAR PROTEIN FLIO"/>
    <property type="match status" value="1"/>
</dbReference>